<gene>
    <name evidence="1" type="ORF">L195_g059818</name>
</gene>
<reference evidence="1 2" key="1">
    <citation type="journal article" date="2014" name="Am. J. Bot.">
        <title>Genome assembly and annotation for red clover (Trifolium pratense; Fabaceae).</title>
        <authorList>
            <person name="Istvanek J."/>
            <person name="Jaros M."/>
            <person name="Krenek A."/>
            <person name="Repkova J."/>
        </authorList>
    </citation>
    <scope>NUCLEOTIDE SEQUENCE [LARGE SCALE GENOMIC DNA]</scope>
    <source>
        <strain evidence="2">cv. Tatra</strain>
        <tissue evidence="1">Young leaves</tissue>
    </source>
</reference>
<proteinExistence type="predicted"/>
<evidence type="ECO:0000313" key="2">
    <source>
        <dbReference type="Proteomes" id="UP000236291"/>
    </source>
</evidence>
<organism evidence="1 2">
    <name type="scientific">Trifolium pratense</name>
    <name type="common">Red clover</name>
    <dbReference type="NCBI Taxonomy" id="57577"/>
    <lineage>
        <taxon>Eukaryota</taxon>
        <taxon>Viridiplantae</taxon>
        <taxon>Streptophyta</taxon>
        <taxon>Embryophyta</taxon>
        <taxon>Tracheophyta</taxon>
        <taxon>Spermatophyta</taxon>
        <taxon>Magnoliopsida</taxon>
        <taxon>eudicotyledons</taxon>
        <taxon>Gunneridae</taxon>
        <taxon>Pentapetalae</taxon>
        <taxon>rosids</taxon>
        <taxon>fabids</taxon>
        <taxon>Fabales</taxon>
        <taxon>Fabaceae</taxon>
        <taxon>Papilionoideae</taxon>
        <taxon>50 kb inversion clade</taxon>
        <taxon>NPAAA clade</taxon>
        <taxon>Hologalegina</taxon>
        <taxon>IRL clade</taxon>
        <taxon>Trifolieae</taxon>
        <taxon>Trifolium</taxon>
    </lineage>
</organism>
<comment type="caution">
    <text evidence="1">The sequence shown here is derived from an EMBL/GenBank/DDBJ whole genome shotgun (WGS) entry which is preliminary data.</text>
</comment>
<protein>
    <submittedName>
        <fullName evidence="1">Uncharacterized protein</fullName>
    </submittedName>
</protein>
<sequence length="41" mass="4106">GSKQVSQSSAIAVGSWRSGAVTRRAGRLGVAQFARAAATTS</sequence>
<dbReference type="AlphaFoldDB" id="A0A2K3K077"/>
<name>A0A2K3K077_TRIPR</name>
<accession>A0A2K3K077</accession>
<dbReference type="EMBL" id="ASHM01133151">
    <property type="protein sequence ID" value="PNX59701.1"/>
    <property type="molecule type" value="Genomic_DNA"/>
</dbReference>
<evidence type="ECO:0000313" key="1">
    <source>
        <dbReference type="EMBL" id="PNX59701.1"/>
    </source>
</evidence>
<reference evidence="1 2" key="2">
    <citation type="journal article" date="2017" name="Front. Plant Sci.">
        <title>Gene Classification and Mining of Molecular Markers Useful in Red Clover (Trifolium pratense) Breeding.</title>
        <authorList>
            <person name="Istvanek J."/>
            <person name="Dluhosova J."/>
            <person name="Dluhos P."/>
            <person name="Patkova L."/>
            <person name="Nedelnik J."/>
            <person name="Repkova J."/>
        </authorList>
    </citation>
    <scope>NUCLEOTIDE SEQUENCE [LARGE SCALE GENOMIC DNA]</scope>
    <source>
        <strain evidence="2">cv. Tatra</strain>
        <tissue evidence="1">Young leaves</tissue>
    </source>
</reference>
<feature type="non-terminal residue" evidence="1">
    <location>
        <position position="1"/>
    </location>
</feature>
<dbReference type="Proteomes" id="UP000236291">
    <property type="component" value="Unassembled WGS sequence"/>
</dbReference>